<dbReference type="Proteomes" id="UP000000420">
    <property type="component" value="Chromosome"/>
</dbReference>
<evidence type="ECO:0008006" key="4">
    <source>
        <dbReference type="Google" id="ProtNLM"/>
    </source>
</evidence>
<dbReference type="EMBL" id="CP000050">
    <property type="protein sequence ID" value="AAY51239.1"/>
    <property type="molecule type" value="Genomic_DNA"/>
</dbReference>
<accession>A0A0H2XE78</accession>
<protein>
    <recommendedName>
        <fullName evidence="4">Transmembrane protein</fullName>
    </recommendedName>
</protein>
<dbReference type="KEGG" id="xcb:XC_4201"/>
<dbReference type="HOGENOM" id="CLU_144014_0_0_6"/>
<feature type="transmembrane region" description="Helical" evidence="1">
    <location>
        <begin position="70"/>
        <end position="89"/>
    </location>
</feature>
<organism evidence="2 3">
    <name type="scientific">Xanthomonas campestris pv. campestris (strain 8004)</name>
    <dbReference type="NCBI Taxonomy" id="314565"/>
    <lineage>
        <taxon>Bacteria</taxon>
        <taxon>Pseudomonadati</taxon>
        <taxon>Pseudomonadota</taxon>
        <taxon>Gammaproteobacteria</taxon>
        <taxon>Lysobacterales</taxon>
        <taxon>Lysobacteraceae</taxon>
        <taxon>Xanthomonas</taxon>
    </lineage>
</organism>
<evidence type="ECO:0000313" key="3">
    <source>
        <dbReference type="Proteomes" id="UP000000420"/>
    </source>
</evidence>
<dbReference type="RefSeq" id="WP_011270094.1">
    <property type="nucleotide sequence ID" value="NC_007086.1"/>
</dbReference>
<proteinExistence type="predicted"/>
<feature type="transmembrane region" description="Helical" evidence="1">
    <location>
        <begin position="109"/>
        <end position="128"/>
    </location>
</feature>
<reference evidence="2 3" key="1">
    <citation type="journal article" date="2005" name="Genome Res.">
        <title>Comparative and functional genomic analyses of the pathogenicity of phytopathogen Xanthomonas campestris pv. campestris.</title>
        <authorList>
            <person name="Qian W."/>
            <person name="Jia Y."/>
            <person name="Ren S.X."/>
            <person name="He Y.Q."/>
            <person name="Feng J.X."/>
            <person name="Lu L.F."/>
            <person name="Sun Q."/>
            <person name="Ying G."/>
            <person name="Tang D.J."/>
            <person name="Tang H."/>
            <person name="Wu W."/>
            <person name="Hao P."/>
            <person name="Wang L."/>
            <person name="Jiang B.L."/>
            <person name="Zeng S."/>
            <person name="Gu W.Y."/>
            <person name="Lu G."/>
            <person name="Rong L."/>
            <person name="Tian Y."/>
            <person name="Yao Z."/>
            <person name="Fu G."/>
            <person name="Chen B."/>
            <person name="Fang R."/>
            <person name="Qiang B."/>
            <person name="Chen Z."/>
            <person name="Zhao G.P."/>
            <person name="Tang J.L."/>
            <person name="He C."/>
        </authorList>
    </citation>
    <scope>NUCLEOTIDE SEQUENCE [LARGE SCALE GENOMIC DNA]</scope>
    <source>
        <strain evidence="2 3">8004</strain>
    </source>
</reference>
<keyword evidence="1" id="KW-0472">Membrane</keyword>
<dbReference type="AlphaFoldDB" id="A0A0H2XE78"/>
<name>A0A0H2XE78_XANC8</name>
<keyword evidence="1" id="KW-1133">Transmembrane helix</keyword>
<feature type="transmembrane region" description="Helical" evidence="1">
    <location>
        <begin position="48"/>
        <end position="65"/>
    </location>
</feature>
<evidence type="ECO:0000313" key="2">
    <source>
        <dbReference type="EMBL" id="AAY51239.1"/>
    </source>
</evidence>
<evidence type="ECO:0000256" key="1">
    <source>
        <dbReference type="SAM" id="Phobius"/>
    </source>
</evidence>
<gene>
    <name evidence="2" type="ordered locus">XC_4201</name>
</gene>
<sequence length="140" mass="15391">MKVSLLVLSALLYGIALCLPALHGGNDQLGGFVILLLGWIQLVDGQCIAWLSNPLFFLAWLCYFLKLDKLAAALLVSACLIGLDTFRATRFDKNEAGHQVTIDHVGAAFYVWELSFLILLAVVLMRLLKKNAAMRSDQAV</sequence>
<keyword evidence="1" id="KW-0812">Transmembrane</keyword>